<sequence>MDKQTSVFSKRVVKTQKGYAGDSVNTHKQIEQGNLEIAKKEIGQQNENL</sequence>
<proteinExistence type="predicted"/>
<dbReference type="Proteomes" id="UP000027778">
    <property type="component" value="Unassembled WGS sequence"/>
</dbReference>
<organism evidence="1 2">
    <name type="scientific">Bacillus gaemokensis</name>
    <dbReference type="NCBI Taxonomy" id="574375"/>
    <lineage>
        <taxon>Bacteria</taxon>
        <taxon>Bacillati</taxon>
        <taxon>Bacillota</taxon>
        <taxon>Bacilli</taxon>
        <taxon>Bacillales</taxon>
        <taxon>Bacillaceae</taxon>
        <taxon>Bacillus</taxon>
        <taxon>Bacillus cereus group</taxon>
    </lineage>
</organism>
<evidence type="ECO:0000313" key="2">
    <source>
        <dbReference type="Proteomes" id="UP000027778"/>
    </source>
</evidence>
<keyword evidence="2" id="KW-1185">Reference proteome</keyword>
<name>A0A073KMP5_9BACI</name>
<gene>
    <name evidence="1" type="ORF">BAGA_07940</name>
</gene>
<dbReference type="RefSeq" id="WP_033675433.1">
    <property type="nucleotide sequence ID" value="NZ_JOTM01000014.1"/>
</dbReference>
<accession>A0A073KMP5</accession>
<protein>
    <submittedName>
        <fullName evidence="1">Ketol-acid reductoisomerase</fullName>
    </submittedName>
</protein>
<dbReference type="GO" id="GO:0016853">
    <property type="term" value="F:isomerase activity"/>
    <property type="evidence" value="ECO:0007669"/>
    <property type="project" value="UniProtKB-KW"/>
</dbReference>
<comment type="caution">
    <text evidence="1">The sequence shown here is derived from an EMBL/GenBank/DDBJ whole genome shotgun (WGS) entry which is preliminary data.</text>
</comment>
<reference evidence="1 2" key="1">
    <citation type="submission" date="2014-06" db="EMBL/GenBank/DDBJ databases">
        <title>Draft genome sequence of Bacillus gaemokensis JCM 15801 (MCCC 1A00707).</title>
        <authorList>
            <person name="Lai Q."/>
            <person name="Liu Y."/>
            <person name="Shao Z."/>
        </authorList>
    </citation>
    <scope>NUCLEOTIDE SEQUENCE [LARGE SCALE GENOMIC DNA]</scope>
    <source>
        <strain evidence="1 2">JCM 15801</strain>
    </source>
</reference>
<dbReference type="AlphaFoldDB" id="A0A073KMP5"/>
<dbReference type="STRING" id="574375.AZF08_16765"/>
<keyword evidence="1" id="KW-0413">Isomerase</keyword>
<evidence type="ECO:0000313" key="1">
    <source>
        <dbReference type="EMBL" id="KEK23648.1"/>
    </source>
</evidence>
<dbReference type="EMBL" id="JOTM01000014">
    <property type="protein sequence ID" value="KEK23648.1"/>
    <property type="molecule type" value="Genomic_DNA"/>
</dbReference>
<dbReference type="eggNOG" id="ENOG5030EBV">
    <property type="taxonomic scope" value="Bacteria"/>
</dbReference>